<dbReference type="SUPFAM" id="SSF63433">
    <property type="entry name" value="Fumarylacetoacetate hydrolase, FAH, N-terminal domain"/>
    <property type="match status" value="1"/>
</dbReference>
<feature type="binding site" evidence="13">
    <location>
        <position position="137"/>
    </location>
    <ligand>
        <name>substrate</name>
    </ligand>
</feature>
<dbReference type="RefSeq" id="WP_119786062.1">
    <property type="nucleotide sequence ID" value="NZ_QYUQ01000002.1"/>
</dbReference>
<dbReference type="PANTHER" id="PTHR43069">
    <property type="entry name" value="FUMARYLACETOACETASE"/>
    <property type="match status" value="1"/>
</dbReference>
<feature type="binding site" evidence="14">
    <location>
        <position position="210"/>
    </location>
    <ligand>
        <name>Ca(2+)</name>
        <dbReference type="ChEBI" id="CHEBI:29108"/>
    </ligand>
</feature>
<dbReference type="InterPro" id="IPR005959">
    <property type="entry name" value="Fumarylacetoacetase"/>
</dbReference>
<comment type="similarity">
    <text evidence="4">Belongs to the FAH family.</text>
</comment>
<dbReference type="Gene3D" id="2.30.30.230">
    <property type="entry name" value="Fumarylacetoacetase, N-terminal domain"/>
    <property type="match status" value="1"/>
</dbReference>
<feature type="binding site" evidence="14">
    <location>
        <position position="208"/>
    </location>
    <ligand>
        <name>Ca(2+)</name>
        <dbReference type="ChEBI" id="CHEBI:29108"/>
    </ligand>
</feature>
<feature type="binding site" evidence="13">
    <location>
        <position position="253"/>
    </location>
    <ligand>
        <name>substrate</name>
    </ligand>
</feature>
<dbReference type="GO" id="GO:1902000">
    <property type="term" value="P:homogentisate catabolic process"/>
    <property type="evidence" value="ECO:0007669"/>
    <property type="project" value="TreeGrafter"/>
</dbReference>
<feature type="binding site" evidence="13">
    <location>
        <position position="359"/>
    </location>
    <ligand>
        <name>substrate</name>
    </ligand>
</feature>
<feature type="binding site" evidence="14">
    <location>
        <position position="135"/>
    </location>
    <ligand>
        <name>Ca(2+)</name>
        <dbReference type="ChEBI" id="CHEBI:29108"/>
    </ligand>
</feature>
<evidence type="ECO:0000256" key="7">
    <source>
        <dbReference type="ARBA" id="ARBA00022801"/>
    </source>
</evidence>
<dbReference type="NCBIfam" id="TIGR01266">
    <property type="entry name" value="fum_ac_acetase"/>
    <property type="match status" value="1"/>
</dbReference>
<dbReference type="GO" id="GO:0006559">
    <property type="term" value="P:L-phenylalanine catabolic process"/>
    <property type="evidence" value="ECO:0007669"/>
    <property type="project" value="UniProtKB-UniPathway"/>
</dbReference>
<evidence type="ECO:0000256" key="12">
    <source>
        <dbReference type="PIRSR" id="PIRSR605959-1"/>
    </source>
</evidence>
<feature type="binding site" evidence="14">
    <location>
        <position position="242"/>
    </location>
    <ligand>
        <name>Ca(2+)</name>
        <dbReference type="ChEBI" id="CHEBI:29108"/>
    </ligand>
</feature>
<evidence type="ECO:0000313" key="17">
    <source>
        <dbReference type="EMBL" id="RJG02561.1"/>
    </source>
</evidence>
<dbReference type="SUPFAM" id="SSF56529">
    <property type="entry name" value="FAH"/>
    <property type="match status" value="1"/>
</dbReference>
<evidence type="ECO:0000256" key="14">
    <source>
        <dbReference type="PIRSR" id="PIRSR605959-3"/>
    </source>
</evidence>
<dbReference type="FunFam" id="3.90.850.10:FF:000004">
    <property type="entry name" value="Fumarylacetoacetase"/>
    <property type="match status" value="1"/>
</dbReference>
<gene>
    <name evidence="17" type="primary">fahA</name>
    <name evidence="17" type="ORF">D3878_14070</name>
</gene>
<dbReference type="GO" id="GO:0006572">
    <property type="term" value="P:L-tyrosine catabolic process"/>
    <property type="evidence" value="ECO:0007669"/>
    <property type="project" value="UniProtKB-KW"/>
</dbReference>
<comment type="cofactor">
    <cofactor evidence="1 14">
        <name>Ca(2+)</name>
        <dbReference type="ChEBI" id="CHEBI:29108"/>
    </cofactor>
</comment>
<evidence type="ECO:0000256" key="9">
    <source>
        <dbReference type="ARBA" id="ARBA00022842"/>
    </source>
</evidence>
<accession>A0A3A3G3P4</accession>
<feature type="binding site" evidence="13">
    <location>
        <position position="249"/>
    </location>
    <ligand>
        <name>substrate</name>
    </ligand>
</feature>
<dbReference type="Pfam" id="PF01557">
    <property type="entry name" value="FAA_hydrolase"/>
    <property type="match status" value="1"/>
</dbReference>
<dbReference type="PANTHER" id="PTHR43069:SF2">
    <property type="entry name" value="FUMARYLACETOACETASE"/>
    <property type="match status" value="1"/>
</dbReference>
<proteinExistence type="inferred from homology"/>
<feature type="active site" description="Proton acceptor" evidence="12">
    <location>
        <position position="142"/>
    </location>
</feature>
<name>A0A3A3G3P4_9BURK</name>
<dbReference type="Gene3D" id="3.90.850.10">
    <property type="entry name" value="Fumarylacetoacetase-like, C-terminal domain"/>
    <property type="match status" value="1"/>
</dbReference>
<dbReference type="GO" id="GO:0004334">
    <property type="term" value="F:fumarylacetoacetase activity"/>
    <property type="evidence" value="ECO:0007669"/>
    <property type="project" value="UniProtKB-EC"/>
</dbReference>
<evidence type="ECO:0000259" key="15">
    <source>
        <dbReference type="Pfam" id="PF01557"/>
    </source>
</evidence>
<evidence type="ECO:0000256" key="8">
    <source>
        <dbReference type="ARBA" id="ARBA00022837"/>
    </source>
</evidence>
<dbReference type="UniPathway" id="UPA00139">
    <property type="reaction ID" value="UER00341"/>
</dbReference>
<evidence type="ECO:0000313" key="18">
    <source>
        <dbReference type="Proteomes" id="UP000266327"/>
    </source>
</evidence>
<keyword evidence="9 14" id="KW-0460">Magnesium</keyword>
<evidence type="ECO:0000256" key="4">
    <source>
        <dbReference type="ARBA" id="ARBA00010211"/>
    </source>
</evidence>
<dbReference type="InterPro" id="IPR036462">
    <property type="entry name" value="Fumarylacetoacetase_N_sf"/>
</dbReference>
<feature type="binding site" evidence="14">
    <location>
        <position position="242"/>
    </location>
    <ligand>
        <name>Mg(2+)</name>
        <dbReference type="ChEBI" id="CHEBI:18420"/>
    </ligand>
</feature>
<evidence type="ECO:0000256" key="3">
    <source>
        <dbReference type="ARBA" id="ARBA00004782"/>
    </source>
</evidence>
<reference evidence="18" key="1">
    <citation type="submission" date="2018-09" db="EMBL/GenBank/DDBJ databases">
        <authorList>
            <person name="Zhu H."/>
        </authorList>
    </citation>
    <scope>NUCLEOTIDE SEQUENCE [LARGE SCALE GENOMIC DNA]</scope>
    <source>
        <strain evidence="18">K1S02-23</strain>
    </source>
</reference>
<keyword evidence="18" id="KW-1185">Reference proteome</keyword>
<dbReference type="InterPro" id="IPR015377">
    <property type="entry name" value="Fumarylacetoacetase_N"/>
</dbReference>
<dbReference type="GO" id="GO:0046872">
    <property type="term" value="F:metal ion binding"/>
    <property type="evidence" value="ECO:0007669"/>
    <property type="project" value="UniProtKB-KW"/>
</dbReference>
<keyword evidence="10" id="KW-0828">Tyrosine catabolism</keyword>
<evidence type="ECO:0000256" key="1">
    <source>
        <dbReference type="ARBA" id="ARBA00001913"/>
    </source>
</evidence>
<organism evidence="17 18">
    <name type="scientific">Noviherbaspirillum sedimenti</name>
    <dbReference type="NCBI Taxonomy" id="2320865"/>
    <lineage>
        <taxon>Bacteria</taxon>
        <taxon>Pseudomonadati</taxon>
        <taxon>Pseudomonadota</taxon>
        <taxon>Betaproteobacteria</taxon>
        <taxon>Burkholderiales</taxon>
        <taxon>Oxalobacteraceae</taxon>
        <taxon>Noviherbaspirillum</taxon>
    </lineage>
</organism>
<dbReference type="EC" id="3.7.1.2" evidence="5"/>
<comment type="pathway">
    <text evidence="3">Amino-acid degradation; L-phenylalanine degradation; acetoacetate and fumarate from L-phenylalanine: step 6/6.</text>
</comment>
<evidence type="ECO:0000256" key="6">
    <source>
        <dbReference type="ARBA" id="ARBA00022723"/>
    </source>
</evidence>
<dbReference type="Proteomes" id="UP000266327">
    <property type="component" value="Unassembled WGS sequence"/>
</dbReference>
<protein>
    <recommendedName>
        <fullName evidence="5">fumarylacetoacetase</fullName>
        <ecNumber evidence="5">3.7.1.2</ecNumber>
    </recommendedName>
</protein>
<feature type="binding site" evidence="13">
    <location>
        <position position="151"/>
    </location>
    <ligand>
        <name>substrate</name>
    </ligand>
</feature>
<evidence type="ECO:0000259" key="16">
    <source>
        <dbReference type="Pfam" id="PF09298"/>
    </source>
</evidence>
<keyword evidence="11" id="KW-0585">Phenylalanine catabolism</keyword>
<evidence type="ECO:0000256" key="2">
    <source>
        <dbReference type="ARBA" id="ARBA00001946"/>
    </source>
</evidence>
<feature type="binding site" evidence="14">
    <location>
        <position position="262"/>
    </location>
    <ligand>
        <name>Mg(2+)</name>
        <dbReference type="ChEBI" id="CHEBI:18420"/>
    </ligand>
</feature>
<dbReference type="InterPro" id="IPR036663">
    <property type="entry name" value="Fumarylacetoacetase_C_sf"/>
</dbReference>
<feature type="domain" description="Fumarylacetoacetase N-terminal" evidence="16">
    <location>
        <begin position="28"/>
        <end position="127"/>
    </location>
</feature>
<keyword evidence="7 17" id="KW-0378">Hydrolase</keyword>
<evidence type="ECO:0000256" key="10">
    <source>
        <dbReference type="ARBA" id="ARBA00022878"/>
    </source>
</evidence>
<evidence type="ECO:0000256" key="13">
    <source>
        <dbReference type="PIRSR" id="PIRSR605959-2"/>
    </source>
</evidence>
<comment type="cofactor">
    <cofactor evidence="2 14">
        <name>Mg(2+)</name>
        <dbReference type="ChEBI" id="CHEBI:18420"/>
    </cofactor>
</comment>
<comment type="caution">
    <text evidence="17">The sequence shown here is derived from an EMBL/GenBank/DDBJ whole genome shotgun (WGS) entry which is preliminary data.</text>
</comment>
<evidence type="ECO:0000256" key="11">
    <source>
        <dbReference type="ARBA" id="ARBA00023232"/>
    </source>
</evidence>
<evidence type="ECO:0000256" key="5">
    <source>
        <dbReference type="ARBA" id="ARBA00012094"/>
    </source>
</evidence>
<dbReference type="AlphaFoldDB" id="A0A3A3G3P4"/>
<sequence>MKSDPTTLPSLKSWVQSANAPDTDFPMQNLPFGVFQTADSPARVGVAIGSEILDLAALADVGLLHCEPGVFSRPRLNDFIALGRVAWRNVREQISALLSESNRTLQDDGGLRSKALISRAQATMLLPVDIPGYTDFYSSKEHATNVGMLFRDPQNALLPNWSEIPIGYNGRASSVVVSGTPVRRPNGQIKLPDQERPIFGPCRKLDLELETGFIVGVPNQLGDPIPCERAEQHIFGMVLLNDWSARDFQAWEYVPLGPFNAKTFATTISPWVVTMDALEPFRTAQPVQSPEPLPYLRHEGKHAFDIELEALLKPQQAAEPTTIAHTNFKYMYWSMAQQLAHHTVSGCNTRVGDLMGSGTISGPTRDSLGSLLEMTFNGRESITLKTGEKRAFIEDGDELVLRGWCQGEGFRVGFGTCHGVVLPAKPFE</sequence>
<dbReference type="OrthoDB" id="3766879at2"/>
<dbReference type="Pfam" id="PF09298">
    <property type="entry name" value="FAA_hydrolase_N"/>
    <property type="match status" value="1"/>
</dbReference>
<feature type="domain" description="Fumarylacetoacetase-like C-terminal" evidence="15">
    <location>
        <begin position="133"/>
        <end position="417"/>
    </location>
</feature>
<dbReference type="InterPro" id="IPR011234">
    <property type="entry name" value="Fumarylacetoacetase-like_C"/>
</dbReference>
<feature type="binding site" evidence="14">
    <location>
        <position position="266"/>
    </location>
    <ligand>
        <name>Mg(2+)</name>
        <dbReference type="ChEBI" id="CHEBI:18420"/>
    </ligand>
</feature>
<keyword evidence="8 14" id="KW-0106">Calcium</keyword>
<dbReference type="EMBL" id="QYUQ01000002">
    <property type="protein sequence ID" value="RJG02561.1"/>
    <property type="molecule type" value="Genomic_DNA"/>
</dbReference>
<keyword evidence="6 14" id="KW-0479">Metal-binding</keyword>